<dbReference type="PANTHER" id="PTHR33991">
    <property type="entry name" value="DNA REPAIR PROTEIN RECO"/>
    <property type="match status" value="1"/>
</dbReference>
<dbReference type="HAMAP" id="MF_00201">
    <property type="entry name" value="RecO"/>
    <property type="match status" value="1"/>
</dbReference>
<evidence type="ECO:0000256" key="1">
    <source>
        <dbReference type="ARBA" id="ARBA00007452"/>
    </source>
</evidence>
<keyword evidence="10" id="KW-1185">Reference proteome</keyword>
<dbReference type="InterPro" id="IPR037278">
    <property type="entry name" value="ARFGAP/RecO"/>
</dbReference>
<keyword evidence="3 7" id="KW-0227">DNA damage</keyword>
<dbReference type="InterPro" id="IPR012340">
    <property type="entry name" value="NA-bd_OB-fold"/>
</dbReference>
<gene>
    <name evidence="7" type="primary">recO</name>
    <name evidence="9" type="ORF">DFR59_10362</name>
</gene>
<evidence type="ECO:0000256" key="4">
    <source>
        <dbReference type="ARBA" id="ARBA00023172"/>
    </source>
</evidence>
<keyword evidence="5 7" id="KW-0234">DNA repair</keyword>
<dbReference type="Gene3D" id="1.20.1440.120">
    <property type="entry name" value="Recombination protein O, C-terminal domain"/>
    <property type="match status" value="1"/>
</dbReference>
<dbReference type="GO" id="GO:0006310">
    <property type="term" value="P:DNA recombination"/>
    <property type="evidence" value="ECO:0007669"/>
    <property type="project" value="UniProtKB-UniRule"/>
</dbReference>
<reference evidence="9 10" key="1">
    <citation type="submission" date="2018-07" db="EMBL/GenBank/DDBJ databases">
        <title>Genomic Encyclopedia of Type Strains, Phase IV (KMG-IV): sequencing the most valuable type-strain genomes for metagenomic binning, comparative biology and taxonomic classification.</title>
        <authorList>
            <person name="Goeker M."/>
        </authorList>
    </citation>
    <scope>NUCLEOTIDE SEQUENCE [LARGE SCALE GENOMIC DNA]</scope>
    <source>
        <strain evidence="9 10">DSM 25281</strain>
    </source>
</reference>
<dbReference type="SUPFAM" id="SSF57863">
    <property type="entry name" value="ArfGap/RecO-like zinc finger"/>
    <property type="match status" value="1"/>
</dbReference>
<accession>A0A370GL43</accession>
<dbReference type="SUPFAM" id="SSF50249">
    <property type="entry name" value="Nucleic acid-binding proteins"/>
    <property type="match status" value="1"/>
</dbReference>
<organism evidence="9 10">
    <name type="scientific">Falsibacillus pallidus</name>
    <dbReference type="NCBI Taxonomy" id="493781"/>
    <lineage>
        <taxon>Bacteria</taxon>
        <taxon>Bacillati</taxon>
        <taxon>Bacillota</taxon>
        <taxon>Bacilli</taxon>
        <taxon>Bacillales</taxon>
        <taxon>Bacillaceae</taxon>
        <taxon>Falsibacillus</taxon>
    </lineage>
</organism>
<evidence type="ECO:0000256" key="3">
    <source>
        <dbReference type="ARBA" id="ARBA00022763"/>
    </source>
</evidence>
<protein>
    <recommendedName>
        <fullName evidence="2 7">DNA repair protein RecO</fullName>
    </recommendedName>
    <alternativeName>
        <fullName evidence="6 7">Recombination protein O</fullName>
    </alternativeName>
</protein>
<dbReference type="InterPro" id="IPR003717">
    <property type="entry name" value="RecO"/>
</dbReference>
<evidence type="ECO:0000313" key="9">
    <source>
        <dbReference type="EMBL" id="RDI43999.1"/>
    </source>
</evidence>
<dbReference type="OrthoDB" id="9797083at2"/>
<keyword evidence="4 7" id="KW-0233">DNA recombination</keyword>
<comment type="caution">
    <text evidence="9">The sequence shown here is derived from an EMBL/GenBank/DDBJ whole genome shotgun (WGS) entry which is preliminary data.</text>
</comment>
<dbReference type="PANTHER" id="PTHR33991:SF1">
    <property type="entry name" value="DNA REPAIR PROTEIN RECO"/>
    <property type="match status" value="1"/>
</dbReference>
<evidence type="ECO:0000256" key="2">
    <source>
        <dbReference type="ARBA" id="ARBA00021310"/>
    </source>
</evidence>
<dbReference type="InterPro" id="IPR042242">
    <property type="entry name" value="RecO_C"/>
</dbReference>
<dbReference type="AlphaFoldDB" id="A0A370GL43"/>
<proteinExistence type="inferred from homology"/>
<dbReference type="InterPro" id="IPR022572">
    <property type="entry name" value="DNA_rep/recomb_RecO_N"/>
</dbReference>
<name>A0A370GL43_9BACI</name>
<evidence type="ECO:0000313" key="10">
    <source>
        <dbReference type="Proteomes" id="UP000255326"/>
    </source>
</evidence>
<evidence type="ECO:0000256" key="6">
    <source>
        <dbReference type="ARBA" id="ARBA00033409"/>
    </source>
</evidence>
<evidence type="ECO:0000256" key="7">
    <source>
        <dbReference type="HAMAP-Rule" id="MF_00201"/>
    </source>
</evidence>
<comment type="function">
    <text evidence="7">Involved in DNA repair and RecF pathway recombination.</text>
</comment>
<dbReference type="GO" id="GO:0043590">
    <property type="term" value="C:bacterial nucleoid"/>
    <property type="evidence" value="ECO:0007669"/>
    <property type="project" value="TreeGrafter"/>
</dbReference>
<dbReference type="EMBL" id="QQAY01000003">
    <property type="protein sequence ID" value="RDI43999.1"/>
    <property type="molecule type" value="Genomic_DNA"/>
</dbReference>
<dbReference type="Pfam" id="PF02565">
    <property type="entry name" value="RecO_C"/>
    <property type="match status" value="1"/>
</dbReference>
<dbReference type="RefSeq" id="WP_114744898.1">
    <property type="nucleotide sequence ID" value="NZ_QQAY01000003.1"/>
</dbReference>
<feature type="domain" description="DNA replication/recombination mediator RecO N-terminal" evidence="8">
    <location>
        <begin position="1"/>
        <end position="78"/>
    </location>
</feature>
<evidence type="ECO:0000256" key="5">
    <source>
        <dbReference type="ARBA" id="ARBA00023204"/>
    </source>
</evidence>
<comment type="similarity">
    <text evidence="1 7">Belongs to the RecO family.</text>
</comment>
<dbReference type="Proteomes" id="UP000255326">
    <property type="component" value="Unassembled WGS sequence"/>
</dbReference>
<dbReference type="NCBIfam" id="TIGR00613">
    <property type="entry name" value="reco"/>
    <property type="match status" value="1"/>
</dbReference>
<dbReference type="GO" id="GO:0006302">
    <property type="term" value="P:double-strand break repair"/>
    <property type="evidence" value="ECO:0007669"/>
    <property type="project" value="TreeGrafter"/>
</dbReference>
<sequence>MLQKCEGIVIRATDYGESNKIVTIFTRELGKVGMMARGAKKTNSRLSSVSQLFTYGYFLFQKSSGLGTLQQAEIIHSFRTIREDLFQTAYSTYIADLLDKSVEDRKPNPFLFELFYQTLNYINEGYDPDIMMNIFEMKILPVLGHYPVLDRCAVCGSTDGEFGFSIRENGFICHRCFSVDPYYFPVSQGVLKLLRLFYFLDIHRLGNISVKEETKKELRKIISAYYEEYTGLHLKSKRFLEQMENLKGML</sequence>
<dbReference type="Gene3D" id="2.40.50.140">
    <property type="entry name" value="Nucleic acid-binding proteins"/>
    <property type="match status" value="1"/>
</dbReference>
<dbReference type="Pfam" id="PF11967">
    <property type="entry name" value="RecO_N"/>
    <property type="match status" value="1"/>
</dbReference>
<evidence type="ECO:0000259" key="8">
    <source>
        <dbReference type="Pfam" id="PF11967"/>
    </source>
</evidence>